<organism evidence="2 3">
    <name type="scientific">Candidatus Frankia alpina</name>
    <dbReference type="NCBI Taxonomy" id="2699483"/>
    <lineage>
        <taxon>Bacteria</taxon>
        <taxon>Bacillati</taxon>
        <taxon>Actinomycetota</taxon>
        <taxon>Actinomycetes</taxon>
        <taxon>Frankiales</taxon>
        <taxon>Frankiaceae</taxon>
        <taxon>Frankia</taxon>
    </lineage>
</organism>
<comment type="caution">
    <text evidence="2">The sequence shown here is derived from an EMBL/GenBank/DDBJ whole genome shotgun (WGS) entry which is preliminary data.</text>
</comment>
<dbReference type="EMBL" id="SSXH01000163">
    <property type="protein sequence ID" value="THJ74856.1"/>
    <property type="molecule type" value="Genomic_DNA"/>
</dbReference>
<proteinExistence type="predicted"/>
<evidence type="ECO:0000256" key="1">
    <source>
        <dbReference type="SAM" id="MobiDB-lite"/>
    </source>
</evidence>
<dbReference type="AlphaFoldDB" id="A0A4S5ERA1"/>
<dbReference type="RefSeq" id="WP_136447765.1">
    <property type="nucleotide sequence ID" value="NZ_SSXH01000163.1"/>
</dbReference>
<feature type="region of interest" description="Disordered" evidence="1">
    <location>
        <begin position="64"/>
        <end position="101"/>
    </location>
</feature>
<evidence type="ECO:0008006" key="4">
    <source>
        <dbReference type="Google" id="ProtNLM"/>
    </source>
</evidence>
<feature type="compositionally biased region" description="Basic and acidic residues" evidence="1">
    <location>
        <begin position="64"/>
        <end position="75"/>
    </location>
</feature>
<name>A0A4S5ERA1_9ACTN</name>
<dbReference type="Proteomes" id="UP000305282">
    <property type="component" value="Unassembled WGS sequence"/>
</dbReference>
<keyword evidence="3" id="KW-1185">Reference proteome</keyword>
<sequence>MRIGEGIQAIFAVPVDVEAGERIVLYGGMRGTSQINAAVIDAASRAAGLSNAEVARRLNIEESTTKSHLDHEVPSRPHHAPATGQQSPAAVRAAQELGLLR</sequence>
<protein>
    <recommendedName>
        <fullName evidence="4">HTH luxR-type domain-containing protein</fullName>
    </recommendedName>
</protein>
<evidence type="ECO:0000313" key="3">
    <source>
        <dbReference type="Proteomes" id="UP000305282"/>
    </source>
</evidence>
<dbReference type="InterPro" id="IPR036388">
    <property type="entry name" value="WH-like_DNA-bd_sf"/>
</dbReference>
<dbReference type="Gene3D" id="1.10.10.10">
    <property type="entry name" value="Winged helix-like DNA-binding domain superfamily/Winged helix DNA-binding domain"/>
    <property type="match status" value="1"/>
</dbReference>
<evidence type="ECO:0000313" key="2">
    <source>
        <dbReference type="EMBL" id="THJ74856.1"/>
    </source>
</evidence>
<accession>A0A4S5ERA1</accession>
<gene>
    <name evidence="2" type="ORF">E7Y31_08940</name>
</gene>
<reference evidence="2 3" key="1">
    <citation type="submission" date="2019-04" db="EMBL/GenBank/DDBJ databases">
        <title>Draft genome sequences for three unisolated Alnus-infective Frankia Sp+ strains, AgTrS, AiOr and AvVan, the first sequenced Frankia strains able to sporulate in-planta.</title>
        <authorList>
            <person name="Bethencourt L."/>
            <person name="Vautrin F."/>
            <person name="Taib N."/>
            <person name="Dubost A."/>
            <person name="Castro-Garcia L."/>
            <person name="Imbaud O."/>
            <person name="Abrouk D."/>
            <person name="Fournier P."/>
            <person name="Briolay J."/>
            <person name="Nguyen A."/>
            <person name="Normand P."/>
            <person name="Fernandez M.P."/>
            <person name="Brochier-Armanet C."/>
            <person name="Herrera-Belaroussi A."/>
        </authorList>
    </citation>
    <scope>NUCLEOTIDE SEQUENCE [LARGE SCALE GENOMIC DNA]</scope>
    <source>
        <strain evidence="2 3">AvVan</strain>
    </source>
</reference>